<comment type="subcellular location">
    <subcellularLocation>
        <location evidence="1">Nucleus</location>
    </subcellularLocation>
</comment>
<dbReference type="InterPro" id="IPR013854">
    <property type="entry name" value="TF_AP2_C"/>
</dbReference>
<dbReference type="Pfam" id="PF03299">
    <property type="entry name" value="TF_AP-2"/>
    <property type="match status" value="1"/>
</dbReference>
<dbReference type="AlphaFoldDB" id="A0A8E0RYU9"/>
<dbReference type="PRINTS" id="PR01748">
    <property type="entry name" value="AP2TNSCPFCT"/>
</dbReference>
<dbReference type="GO" id="GO:0005634">
    <property type="term" value="C:nucleus"/>
    <property type="evidence" value="ECO:0007669"/>
    <property type="project" value="UniProtKB-SubCell"/>
</dbReference>
<dbReference type="PANTHER" id="PTHR10812:SF17">
    <property type="entry name" value="TRANSCRIPTION FACTOR AP-2, ISOFORM D"/>
    <property type="match status" value="1"/>
</dbReference>
<name>A0A8E0RYU9_9TREM</name>
<dbReference type="EMBL" id="LUCM01005187">
    <property type="protein sequence ID" value="KAA0193204.1"/>
    <property type="molecule type" value="Genomic_DNA"/>
</dbReference>
<evidence type="ECO:0000256" key="4">
    <source>
        <dbReference type="ARBA" id="ARBA00023125"/>
    </source>
</evidence>
<keyword evidence="10" id="KW-1185">Reference proteome</keyword>
<dbReference type="Proteomes" id="UP000728185">
    <property type="component" value="Unassembled WGS sequence"/>
</dbReference>
<keyword evidence="4" id="KW-0238">DNA-binding</keyword>
<dbReference type="GO" id="GO:0000977">
    <property type="term" value="F:RNA polymerase II transcription regulatory region sequence-specific DNA binding"/>
    <property type="evidence" value="ECO:0007669"/>
    <property type="project" value="TreeGrafter"/>
</dbReference>
<reference evidence="9" key="1">
    <citation type="submission" date="2019-05" db="EMBL/GenBank/DDBJ databases">
        <title>Annotation for the trematode Fasciolopsis buski.</title>
        <authorList>
            <person name="Choi Y.-J."/>
        </authorList>
    </citation>
    <scope>NUCLEOTIDE SEQUENCE</scope>
    <source>
        <strain evidence="9">HT</strain>
        <tissue evidence="9">Whole worm</tissue>
    </source>
</reference>
<feature type="region of interest" description="Disordered" evidence="7">
    <location>
        <begin position="769"/>
        <end position="803"/>
    </location>
</feature>
<keyword evidence="5" id="KW-0804">Transcription</keyword>
<feature type="region of interest" description="Disordered" evidence="7">
    <location>
        <begin position="180"/>
        <end position="322"/>
    </location>
</feature>
<feature type="region of interest" description="Disordered" evidence="7">
    <location>
        <begin position="668"/>
        <end position="691"/>
    </location>
</feature>
<evidence type="ECO:0000256" key="3">
    <source>
        <dbReference type="ARBA" id="ARBA00023015"/>
    </source>
</evidence>
<feature type="region of interest" description="Disordered" evidence="7">
    <location>
        <begin position="26"/>
        <end position="57"/>
    </location>
</feature>
<keyword evidence="3" id="KW-0805">Transcription regulation</keyword>
<dbReference type="OrthoDB" id="6252992at2759"/>
<evidence type="ECO:0000256" key="7">
    <source>
        <dbReference type="SAM" id="MobiDB-lite"/>
    </source>
</evidence>
<dbReference type="GO" id="GO:0000981">
    <property type="term" value="F:DNA-binding transcription factor activity, RNA polymerase II-specific"/>
    <property type="evidence" value="ECO:0007669"/>
    <property type="project" value="TreeGrafter"/>
</dbReference>
<gene>
    <name evidence="9" type="ORF">FBUS_02519</name>
</gene>
<dbReference type="InterPro" id="IPR004979">
    <property type="entry name" value="TF_AP2"/>
</dbReference>
<proteinExistence type="inferred from homology"/>
<evidence type="ECO:0000256" key="1">
    <source>
        <dbReference type="ARBA" id="ARBA00004123"/>
    </source>
</evidence>
<dbReference type="PANTHER" id="PTHR10812">
    <property type="entry name" value="TRANSCRIPTION FACTOR AP-2"/>
    <property type="match status" value="1"/>
</dbReference>
<comment type="caution">
    <text evidence="9">The sequence shown here is derived from an EMBL/GenBank/DDBJ whole genome shotgun (WGS) entry which is preliminary data.</text>
</comment>
<evidence type="ECO:0000256" key="5">
    <source>
        <dbReference type="ARBA" id="ARBA00023163"/>
    </source>
</evidence>
<keyword evidence="6" id="KW-0539">Nucleus</keyword>
<evidence type="ECO:0000259" key="8">
    <source>
        <dbReference type="Pfam" id="PF03299"/>
    </source>
</evidence>
<sequence length="853" mass="89769">MGLDSPAIDFQPPYFPPPYYPHLPGPFIPLHHPSQPHSHHSSLQHGEPSSNHSVRDSFGTSGFVGLNAPSPGMTTLGSFFTGAMGYHHGQPHASTVVPLPPPPPPPSVSQDASSAYATPFGTNTSRLCSSAAMTSPHFVSNMNCYGYGSAPIGTSHGSDPELEATQAAHAFSQLSGGFIQLPHSGGSGDRTTDQAQLNPFTSKSSDSSSPFLLNTLRPITKLDSSSESNGQRSPNMKPIELAEPPTSSMGYDVRTGEPRPNEMGPYDSIGVDKNDYDRSENAAESGYQQSATPSSTDSSCSSSHNSSNFVSPAGGSTHLESEICSNGPQLSVTAGPGYSNEIFGIPFHSPLRSGGSSGGGGSSGNAVAISAGAAIGDPNSIRGSLFSRTGPDCSGTYVDAALKSMFEFSGNKDPRLLPEVGGGLVSESGGSSLLGTGLTNSIDSPYMSVRAHNLFSSSLSGLMPNNSVLHAMQPHGSVEAGVQFNRPVGSTHTKSGIFRRGFRYKNNAENRPDFAHGPCPVDIFCTVPGRLSLLSSTSKYKVTVAEVQRRLSPPECLNASLLGGVLRRAKSKNGGRSLRDKLDKIGLNLPAGRRKAATVTLLTSLVEGEAIRMARDFSYLCENEFPHRACAEYLARNVMSFESVEVQKRRNQVHATRQMLSEMADMFSKDRSPLATNPLPPPRGSSPLDANTQRSLTHFSQITHGFGGLTLISALNTFQSILSDLSKLLDKECSQSNAASAQHMTISTGLHSGHLHGTSNRNENAGLVHDGHSTLGDSGGTGSNGQLSTTAPTTPTTGSGIMLDRQEQSRIINGSRCKLPGNSLTPELRARIAGSRGSLMGELDGNAMIHGVI</sequence>
<evidence type="ECO:0000256" key="2">
    <source>
        <dbReference type="ARBA" id="ARBA00007770"/>
    </source>
</evidence>
<organism evidence="9 10">
    <name type="scientific">Fasciolopsis buskii</name>
    <dbReference type="NCBI Taxonomy" id="27845"/>
    <lineage>
        <taxon>Eukaryota</taxon>
        <taxon>Metazoa</taxon>
        <taxon>Spiralia</taxon>
        <taxon>Lophotrochozoa</taxon>
        <taxon>Platyhelminthes</taxon>
        <taxon>Trematoda</taxon>
        <taxon>Digenea</taxon>
        <taxon>Plagiorchiida</taxon>
        <taxon>Echinostomata</taxon>
        <taxon>Echinostomatoidea</taxon>
        <taxon>Fasciolidae</taxon>
        <taxon>Fasciolopsis</taxon>
    </lineage>
</organism>
<evidence type="ECO:0000256" key="6">
    <source>
        <dbReference type="ARBA" id="ARBA00023242"/>
    </source>
</evidence>
<evidence type="ECO:0000313" key="10">
    <source>
        <dbReference type="Proteomes" id="UP000728185"/>
    </source>
</evidence>
<feature type="compositionally biased region" description="Low complexity" evidence="7">
    <location>
        <begin position="290"/>
        <end position="311"/>
    </location>
</feature>
<comment type="similarity">
    <text evidence="2">Belongs to the AP-2 family.</text>
</comment>
<protein>
    <submittedName>
        <fullName evidence="9">Transcription factor AP-2-epsilon</fullName>
    </submittedName>
</protein>
<feature type="compositionally biased region" description="Polar residues" evidence="7">
    <location>
        <begin position="222"/>
        <end position="234"/>
    </location>
</feature>
<evidence type="ECO:0000313" key="9">
    <source>
        <dbReference type="EMBL" id="KAA0193204.1"/>
    </source>
</evidence>
<accession>A0A8E0RYU9</accession>
<dbReference type="GO" id="GO:0042127">
    <property type="term" value="P:regulation of cell population proliferation"/>
    <property type="evidence" value="ECO:0007669"/>
    <property type="project" value="TreeGrafter"/>
</dbReference>
<feature type="compositionally biased region" description="Basic and acidic residues" evidence="7">
    <location>
        <begin position="270"/>
        <end position="281"/>
    </location>
</feature>
<feature type="domain" description="Transcription factor AP-2 C-terminal" evidence="8">
    <location>
        <begin position="524"/>
        <end position="723"/>
    </location>
</feature>